<reference evidence="3" key="1">
    <citation type="submission" date="2016-10" db="EMBL/GenBank/DDBJ databases">
        <authorList>
            <person name="Varghese N."/>
            <person name="Submissions S."/>
        </authorList>
    </citation>
    <scope>NUCLEOTIDE SEQUENCE [LARGE SCALE GENOMIC DNA]</scope>
    <source>
        <strain evidence="3">DSM 19183</strain>
    </source>
</reference>
<accession>A0A1H7HUN4</accession>
<dbReference type="Gene3D" id="3.40.630.30">
    <property type="match status" value="1"/>
</dbReference>
<dbReference type="InterPro" id="IPR038740">
    <property type="entry name" value="BioF2-like_GNAT_dom"/>
</dbReference>
<dbReference type="RefSeq" id="WP_091479290.1">
    <property type="nucleotide sequence ID" value="NZ_BJYC01000007.1"/>
</dbReference>
<evidence type="ECO:0000313" key="2">
    <source>
        <dbReference type="EMBL" id="SEK51905.1"/>
    </source>
</evidence>
<dbReference type="Pfam" id="PF13480">
    <property type="entry name" value="Acetyltransf_6"/>
    <property type="match status" value="1"/>
</dbReference>
<sequence length="345" mass="40153">METEKKWCVSNQPFYKKGHWPERVDPGYSIEYAQLYEVKESGTAERFSYKSEKGRVDHVYIKRMIPFILGNDTYYDITTPYGYGGPVIIYGEDTEGLLKEYYQAFHAYCIDQRIVSEFVRFHLFESNNVREQYYGEVSLVGAHIVNPLCDPLKSDMSSDVKRSLRKAEKLGMTIHFDTTGENIDQFLAIYCDMLIRNQASSYYYFDREFFDDLHKKLKGRFVYVFAEIDGTIISLRLALYGSRYGFGFLGGTLKEFFHTQATTVVDYHILEFLKTQDCSYFSFGGGINGNDGIYKYKTKFNRNGDHPSYVGKKIHLPEVYDLIVSKRSELSPFDPDTSFFPLYRS</sequence>
<name>A0A1H7HUN4_9LACT</name>
<keyword evidence="3" id="KW-1185">Reference proteome</keyword>
<dbReference type="AlphaFoldDB" id="A0A1H7HUN4"/>
<dbReference type="SUPFAM" id="SSF55729">
    <property type="entry name" value="Acyl-CoA N-acyltransferases (Nat)"/>
    <property type="match status" value="1"/>
</dbReference>
<dbReference type="PANTHER" id="PTHR36174:SF1">
    <property type="entry name" value="LIPID II:GLYCINE GLYCYLTRANSFERASE"/>
    <property type="match status" value="1"/>
</dbReference>
<dbReference type="STRING" id="426702.SAMN04488099_103131"/>
<organism evidence="2 3">
    <name type="scientific">Alkalibacterium pelagium</name>
    <dbReference type="NCBI Taxonomy" id="426702"/>
    <lineage>
        <taxon>Bacteria</taxon>
        <taxon>Bacillati</taxon>
        <taxon>Bacillota</taxon>
        <taxon>Bacilli</taxon>
        <taxon>Lactobacillales</taxon>
        <taxon>Carnobacteriaceae</taxon>
        <taxon>Alkalibacterium</taxon>
    </lineage>
</organism>
<dbReference type="InterPro" id="IPR016181">
    <property type="entry name" value="Acyl_CoA_acyltransferase"/>
</dbReference>
<proteinExistence type="predicted"/>
<dbReference type="Proteomes" id="UP000199081">
    <property type="component" value="Unassembled WGS sequence"/>
</dbReference>
<evidence type="ECO:0000313" key="3">
    <source>
        <dbReference type="Proteomes" id="UP000199081"/>
    </source>
</evidence>
<keyword evidence="2" id="KW-0808">Transferase</keyword>
<protein>
    <submittedName>
        <fullName evidence="2">Acetyltransferase (GNAT) domain-containing protein</fullName>
    </submittedName>
</protein>
<dbReference type="PANTHER" id="PTHR36174">
    <property type="entry name" value="LIPID II:GLYCINE GLYCYLTRANSFERASE"/>
    <property type="match status" value="1"/>
</dbReference>
<dbReference type="EMBL" id="FNZU01000003">
    <property type="protein sequence ID" value="SEK51905.1"/>
    <property type="molecule type" value="Genomic_DNA"/>
</dbReference>
<evidence type="ECO:0000259" key="1">
    <source>
        <dbReference type="Pfam" id="PF13480"/>
    </source>
</evidence>
<gene>
    <name evidence="2" type="ORF">SAMN04488099_103131</name>
</gene>
<dbReference type="OrthoDB" id="9785911at2"/>
<dbReference type="InterPro" id="IPR050644">
    <property type="entry name" value="PG_Glycine_Bridge_Synth"/>
</dbReference>
<dbReference type="GO" id="GO:0016740">
    <property type="term" value="F:transferase activity"/>
    <property type="evidence" value="ECO:0007669"/>
    <property type="project" value="UniProtKB-KW"/>
</dbReference>
<feature type="domain" description="BioF2-like acetyltransferase" evidence="1">
    <location>
        <begin position="157"/>
        <end position="288"/>
    </location>
</feature>